<dbReference type="Gene3D" id="2.40.290.10">
    <property type="match status" value="1"/>
</dbReference>
<gene>
    <name evidence="4" type="ORF">ACFOFO_20690</name>
</gene>
<feature type="non-terminal residue" evidence="4">
    <location>
        <position position="1"/>
    </location>
</feature>
<dbReference type="RefSeq" id="WP_390332686.1">
    <property type="nucleotide sequence ID" value="NZ_JBHRTP010000074.1"/>
</dbReference>
<dbReference type="InterPro" id="IPR016194">
    <property type="entry name" value="SPOC-like_C_dom_sf"/>
</dbReference>
<dbReference type="InterPro" id="IPR006164">
    <property type="entry name" value="DNA_bd_Ku70/Ku80"/>
</dbReference>
<keyword evidence="5" id="KW-1185">Reference proteome</keyword>
<feature type="region of interest" description="Disordered" evidence="2">
    <location>
        <begin position="221"/>
        <end position="255"/>
    </location>
</feature>
<evidence type="ECO:0000256" key="2">
    <source>
        <dbReference type="SAM" id="MobiDB-lite"/>
    </source>
</evidence>
<accession>A0ABV7F8E7</accession>
<reference evidence="5" key="1">
    <citation type="journal article" date="2019" name="Int. J. Syst. Evol. Microbiol.">
        <title>The Global Catalogue of Microorganisms (GCM) 10K type strain sequencing project: providing services to taxonomists for standard genome sequencing and annotation.</title>
        <authorList>
            <consortium name="The Broad Institute Genomics Platform"/>
            <consortium name="The Broad Institute Genome Sequencing Center for Infectious Disease"/>
            <person name="Wu L."/>
            <person name="Ma J."/>
        </authorList>
    </citation>
    <scope>NUCLEOTIDE SEQUENCE [LARGE SCALE GENOMIC DNA]</scope>
    <source>
        <strain evidence="5">KCTC 42986</strain>
    </source>
</reference>
<dbReference type="Proteomes" id="UP001595530">
    <property type="component" value="Unassembled WGS sequence"/>
</dbReference>
<dbReference type="PANTHER" id="PTHR41251:SF1">
    <property type="entry name" value="NON-HOMOLOGOUS END JOINING PROTEIN KU"/>
    <property type="match status" value="1"/>
</dbReference>
<evidence type="ECO:0000259" key="3">
    <source>
        <dbReference type="SMART" id="SM00559"/>
    </source>
</evidence>
<dbReference type="SMART" id="SM00559">
    <property type="entry name" value="Ku78"/>
    <property type="match status" value="1"/>
</dbReference>
<keyword evidence="1" id="KW-0238">DNA-binding</keyword>
<dbReference type="EMBL" id="JBHRTP010000074">
    <property type="protein sequence ID" value="MFC3110351.1"/>
    <property type="molecule type" value="Genomic_DNA"/>
</dbReference>
<dbReference type="SUPFAM" id="SSF100939">
    <property type="entry name" value="SPOC domain-like"/>
    <property type="match status" value="1"/>
</dbReference>
<dbReference type="PANTHER" id="PTHR41251">
    <property type="entry name" value="NON-HOMOLOGOUS END JOINING PROTEIN KU"/>
    <property type="match status" value="1"/>
</dbReference>
<evidence type="ECO:0000313" key="5">
    <source>
        <dbReference type="Proteomes" id="UP001595530"/>
    </source>
</evidence>
<evidence type="ECO:0000256" key="1">
    <source>
        <dbReference type="ARBA" id="ARBA00023125"/>
    </source>
</evidence>
<dbReference type="InterPro" id="IPR009187">
    <property type="entry name" value="Prok_Ku"/>
</dbReference>
<name>A0ABV7F8E7_9BURK</name>
<sequence>KACGSRLKQQYICIKEQVVVEREDMDKGYEFTHEQYVVFTAEELKALQEKGTHTVDIVAFVPAGSIDPIYYDKAYYLAPDKRGDRPYKLLLEGMLKTNRCALARWAWRGKSYTVQVRPSLEGGLVLQQLLYGDEVRSMKDLGIPETEVKPSELELAIMLIEQSAQDTFDPAEYEDEEKKRIEAAIDQKIAGKEVTVSEEPEKGGGKVIDLMEALRASLAKKTGTTVADAPKARKTAKRVTTATEPAPARKTRAKK</sequence>
<proteinExistence type="predicted"/>
<comment type="caution">
    <text evidence="4">The sequence shown here is derived from an EMBL/GenBank/DDBJ whole genome shotgun (WGS) entry which is preliminary data.</text>
</comment>
<dbReference type="PIRSF" id="PIRSF006493">
    <property type="entry name" value="Prok_Ku"/>
    <property type="match status" value="1"/>
</dbReference>
<protein>
    <submittedName>
        <fullName evidence="4">Ku protein</fullName>
    </submittedName>
</protein>
<dbReference type="Pfam" id="PF02735">
    <property type="entry name" value="Ku"/>
    <property type="match status" value="1"/>
</dbReference>
<organism evidence="4 5">
    <name type="scientific">Undibacterium arcticum</name>
    <dbReference type="NCBI Taxonomy" id="1762892"/>
    <lineage>
        <taxon>Bacteria</taxon>
        <taxon>Pseudomonadati</taxon>
        <taxon>Pseudomonadota</taxon>
        <taxon>Betaproteobacteria</taxon>
        <taxon>Burkholderiales</taxon>
        <taxon>Oxalobacteraceae</taxon>
        <taxon>Undibacterium</taxon>
    </lineage>
</organism>
<evidence type="ECO:0000313" key="4">
    <source>
        <dbReference type="EMBL" id="MFC3110351.1"/>
    </source>
</evidence>
<feature type="domain" description="Ku" evidence="3">
    <location>
        <begin position="17"/>
        <end position="147"/>
    </location>
</feature>